<evidence type="ECO:0000256" key="1">
    <source>
        <dbReference type="ARBA" id="ARBA00004571"/>
    </source>
</evidence>
<dbReference type="Gene3D" id="2.40.170.20">
    <property type="entry name" value="TonB-dependent receptor, beta-barrel domain"/>
    <property type="match status" value="1"/>
</dbReference>
<evidence type="ECO:0000259" key="9">
    <source>
        <dbReference type="Pfam" id="PF07715"/>
    </source>
</evidence>
<evidence type="ECO:0000256" key="3">
    <source>
        <dbReference type="ARBA" id="ARBA00022452"/>
    </source>
</evidence>
<evidence type="ECO:0000256" key="6">
    <source>
        <dbReference type="ARBA" id="ARBA00023237"/>
    </source>
</evidence>
<dbReference type="STRING" id="1235814.GCA_000613385_04493"/>
<dbReference type="Gene3D" id="2.60.40.1120">
    <property type="entry name" value="Carboxypeptidase-like, regulatory domain"/>
    <property type="match status" value="1"/>
</dbReference>
<comment type="subcellular location">
    <subcellularLocation>
        <location evidence="1 7">Cell outer membrane</location>
        <topology evidence="1 7">Multi-pass membrane protein</topology>
    </subcellularLocation>
</comment>
<sequence>MKERTRFCGIRWLCLLILLCGSVMEGRAQADKNVTVQLKNASLRNVFDKIKEQANVGFIYSNSAISTLPRKDYDFQNVAISKVIAYSLTGSMLTFEIEDNKNIIIKKKKGMKDITGVVVDAQGEPIIGAAIQEKGTLHGTTTDLDGRFALESFGNKDIQLVVSYIGMKRQVVTWKGNTLRIKMEDDAQNINEVVVTGYQTIDRRKTTAAISSVKMDDVLMPDMTTIDQALEGRIPDLLFSQNSGNVGATARLRVRGTSTLVGNREPLWVLDGFILQDPVNVSIEQLNDPDYINYIGNAISGINPQDIERIDVLKDAAATALYGTRAANGVIVVTTKKGHVGTPVIRYSNQTKLVVRPHYSDKNINLMNSQERMQFGKDLCDLHYVFPQYMTMVGYEGAFHRFQTGVISYEQFLNEVKNYETTNTDWFDLMCRNAVTHSHTVSLSGGTESTRYYSSVGYTRENGTVNTEYTERYTAALNLTTNISKQLRTNFRINANIQKKNHLPGEVNALQYAYETTRALPAYNPDGSLFYHQKHGYSVGENKKANNQYNYNILNEMENTSSDYSGNTFNASGEVKYNLLDMIDFTAGGSYSRSSTAQSVWFGENTNYVAILKNGEAKDIPQTGESGVCELPYGGVYNTTNTITESITGRLQANFHRFLDSENTSLITATLGYEASAYRSNAIADETRGLYQKRGMQYATMEGADLDDFPYYKNWLAKGHRQITAAKTNTISGYLTLAYEYKNFFTVGMNGRFDASNKFGSRSNEKFLPVWSASGRLNVKETMLNKCDWLDLFDIRFSYGKTGNMLDNQTANMLIKQGTMDGYYGQYISEVVAFPNPNLRWEQTGTTNLGLELSLFERRLTLSGDVWFKHTTDAFSSINISTVNGISSYQMNNGTIDNKGYSFYISGYPIRTKDWSLYLSTGYSWADNTVRSGTNENFSLDDYLSGTAIVNGQAIGTFYSYKYLGLNPNTGIPMFEDYRDRRHLLANKKLADVIPLVMTTSGNRDPKLTGSFYTTLKWKQLSANLSFNYRIGSKIRLFNLYGPISKGISSDKNVRKEFLNRWMKPGDEKHTNIPVLLSPSDPNYESTMSHWCLTASAKVNEKIPAFAGNTWSMYDNSDLRVVSGNYLQLSNLVFSYDFRPEQLKETFIKALRMSLSTTNVFTIASKKLDGQDPTQAGFAGVSMSTRPSYTFNINISF</sequence>
<dbReference type="EMBL" id="RAZM01000006">
    <property type="protein sequence ID" value="RLT81324.1"/>
    <property type="molecule type" value="Genomic_DNA"/>
</dbReference>
<evidence type="ECO:0000313" key="10">
    <source>
        <dbReference type="EMBL" id="RLT81324.1"/>
    </source>
</evidence>
<keyword evidence="6 7" id="KW-0998">Cell outer membrane</keyword>
<gene>
    <name evidence="10" type="ORF">D7Y07_03485</name>
</gene>
<dbReference type="Pfam" id="PF07715">
    <property type="entry name" value="Plug"/>
    <property type="match status" value="1"/>
</dbReference>
<keyword evidence="3 7" id="KW-1134">Transmembrane beta strand</keyword>
<comment type="caution">
    <text evidence="10">The sequence shown here is derived from an EMBL/GenBank/DDBJ whole genome shotgun (WGS) entry which is preliminary data.</text>
</comment>
<evidence type="ECO:0000256" key="4">
    <source>
        <dbReference type="ARBA" id="ARBA00022692"/>
    </source>
</evidence>
<dbReference type="SUPFAM" id="SSF56935">
    <property type="entry name" value="Porins"/>
    <property type="match status" value="1"/>
</dbReference>
<dbReference type="InterPro" id="IPR023997">
    <property type="entry name" value="TonB-dep_OMP_SusC/RagA_CS"/>
</dbReference>
<dbReference type="Proteomes" id="UP000267159">
    <property type="component" value="Unassembled WGS sequence"/>
</dbReference>
<feature type="domain" description="TonB-dependent receptor plug" evidence="9">
    <location>
        <begin position="203"/>
        <end position="330"/>
    </location>
</feature>
<feature type="signal peptide" evidence="8">
    <location>
        <begin position="1"/>
        <end position="30"/>
    </location>
</feature>
<dbReference type="RefSeq" id="WP_121765667.1">
    <property type="nucleotide sequence ID" value="NZ_CANABO010000002.1"/>
</dbReference>
<dbReference type="InterPro" id="IPR039426">
    <property type="entry name" value="TonB-dep_rcpt-like"/>
</dbReference>
<proteinExistence type="inferred from homology"/>
<dbReference type="AlphaFoldDB" id="A0A3L7Z7V6"/>
<dbReference type="PROSITE" id="PS52016">
    <property type="entry name" value="TONB_DEPENDENT_REC_3"/>
    <property type="match status" value="1"/>
</dbReference>
<name>A0A3L7Z7V6_9BACE</name>
<organism evidence="10 11">
    <name type="scientific">Bacteroides acidifaciens</name>
    <dbReference type="NCBI Taxonomy" id="85831"/>
    <lineage>
        <taxon>Bacteria</taxon>
        <taxon>Pseudomonadati</taxon>
        <taxon>Bacteroidota</taxon>
        <taxon>Bacteroidia</taxon>
        <taxon>Bacteroidales</taxon>
        <taxon>Bacteroidaceae</taxon>
        <taxon>Bacteroides</taxon>
    </lineage>
</organism>
<comment type="similarity">
    <text evidence="7">Belongs to the TonB-dependent receptor family.</text>
</comment>
<feature type="chain" id="PRO_5018264198" evidence="8">
    <location>
        <begin position="31"/>
        <end position="1197"/>
    </location>
</feature>
<dbReference type="InterPro" id="IPR023996">
    <property type="entry name" value="TonB-dep_OMP_SusC/RagA"/>
</dbReference>
<keyword evidence="8" id="KW-0732">Signal</keyword>
<keyword evidence="4 7" id="KW-0812">Transmembrane</keyword>
<evidence type="ECO:0000256" key="7">
    <source>
        <dbReference type="PROSITE-ProRule" id="PRU01360"/>
    </source>
</evidence>
<dbReference type="InterPro" id="IPR012910">
    <property type="entry name" value="Plug_dom"/>
</dbReference>
<evidence type="ECO:0000256" key="2">
    <source>
        <dbReference type="ARBA" id="ARBA00022448"/>
    </source>
</evidence>
<reference evidence="10 11" key="1">
    <citation type="submission" date="2018-09" db="EMBL/GenBank/DDBJ databases">
        <title>Murine metabolic-syndrome-specific gut microbial biobank.</title>
        <authorList>
            <person name="Liu C."/>
        </authorList>
    </citation>
    <scope>NUCLEOTIDE SEQUENCE [LARGE SCALE GENOMIC DNA]</scope>
    <source>
        <strain evidence="10 11">0.1X-D8-26</strain>
    </source>
</reference>
<keyword evidence="5 7" id="KW-0472">Membrane</keyword>
<accession>A0A3L7Z7V6</accession>
<evidence type="ECO:0000313" key="11">
    <source>
        <dbReference type="Proteomes" id="UP000267159"/>
    </source>
</evidence>
<keyword evidence="2 7" id="KW-0813">Transport</keyword>
<dbReference type="InterPro" id="IPR008969">
    <property type="entry name" value="CarboxyPept-like_regulatory"/>
</dbReference>
<dbReference type="Pfam" id="PF13715">
    <property type="entry name" value="CarbopepD_reg_2"/>
    <property type="match status" value="1"/>
</dbReference>
<dbReference type="Gene3D" id="2.170.130.10">
    <property type="entry name" value="TonB-dependent receptor, plug domain"/>
    <property type="match status" value="1"/>
</dbReference>
<dbReference type="SUPFAM" id="SSF49464">
    <property type="entry name" value="Carboxypeptidase regulatory domain-like"/>
    <property type="match status" value="1"/>
</dbReference>
<evidence type="ECO:0000256" key="5">
    <source>
        <dbReference type="ARBA" id="ARBA00023136"/>
    </source>
</evidence>
<protein>
    <submittedName>
        <fullName evidence="10">SusC/RagA family TonB-linked outer membrane protein</fullName>
    </submittedName>
</protein>
<dbReference type="InterPro" id="IPR037066">
    <property type="entry name" value="Plug_dom_sf"/>
</dbReference>
<evidence type="ECO:0000256" key="8">
    <source>
        <dbReference type="SAM" id="SignalP"/>
    </source>
</evidence>
<dbReference type="InterPro" id="IPR036942">
    <property type="entry name" value="Beta-barrel_TonB_sf"/>
</dbReference>
<dbReference type="NCBIfam" id="TIGR04056">
    <property type="entry name" value="OMP_RagA_SusC"/>
    <property type="match status" value="1"/>
</dbReference>
<dbReference type="NCBIfam" id="TIGR04057">
    <property type="entry name" value="SusC_RagA_signa"/>
    <property type="match status" value="1"/>
</dbReference>
<dbReference type="GO" id="GO:0009279">
    <property type="term" value="C:cell outer membrane"/>
    <property type="evidence" value="ECO:0007669"/>
    <property type="project" value="UniProtKB-SubCell"/>
</dbReference>